<reference evidence="1 2" key="1">
    <citation type="submission" date="2024-04" db="EMBL/GenBank/DDBJ databases">
        <authorList>
            <person name="Rising A."/>
            <person name="Reimegard J."/>
            <person name="Sonavane S."/>
            <person name="Akerstrom W."/>
            <person name="Nylinder S."/>
            <person name="Hedman E."/>
            <person name="Kallberg Y."/>
        </authorList>
    </citation>
    <scope>NUCLEOTIDE SEQUENCE [LARGE SCALE GENOMIC DNA]</scope>
</reference>
<name>A0AAV2AW80_9ARAC</name>
<dbReference type="EMBL" id="CAXIEN010000230">
    <property type="protein sequence ID" value="CAL1288328.1"/>
    <property type="molecule type" value="Genomic_DNA"/>
</dbReference>
<accession>A0AAV2AW80</accession>
<keyword evidence="2" id="KW-1185">Reference proteome</keyword>
<evidence type="ECO:0000313" key="2">
    <source>
        <dbReference type="Proteomes" id="UP001497382"/>
    </source>
</evidence>
<dbReference type="AlphaFoldDB" id="A0AAV2AW80"/>
<dbReference type="Proteomes" id="UP001497382">
    <property type="component" value="Unassembled WGS sequence"/>
</dbReference>
<protein>
    <submittedName>
        <fullName evidence="1">Uncharacterized protein</fullName>
    </submittedName>
</protein>
<sequence>KRSYFVLLFIPTAECFEIRYKRTKIAEHGINKYRRELNRKIKISRRVNFCLGKELLTGDIVHFIEEKNAKKFPRFANLLRKGLLALLNIISDDLSSEIG</sequence>
<proteinExistence type="predicted"/>
<gene>
    <name evidence="1" type="ORF">LARSCL_LOCUS15285</name>
</gene>
<evidence type="ECO:0000313" key="1">
    <source>
        <dbReference type="EMBL" id="CAL1288328.1"/>
    </source>
</evidence>
<feature type="non-terminal residue" evidence="1">
    <location>
        <position position="1"/>
    </location>
</feature>
<comment type="caution">
    <text evidence="1">The sequence shown here is derived from an EMBL/GenBank/DDBJ whole genome shotgun (WGS) entry which is preliminary data.</text>
</comment>
<organism evidence="1 2">
    <name type="scientific">Larinioides sclopetarius</name>
    <dbReference type="NCBI Taxonomy" id="280406"/>
    <lineage>
        <taxon>Eukaryota</taxon>
        <taxon>Metazoa</taxon>
        <taxon>Ecdysozoa</taxon>
        <taxon>Arthropoda</taxon>
        <taxon>Chelicerata</taxon>
        <taxon>Arachnida</taxon>
        <taxon>Araneae</taxon>
        <taxon>Araneomorphae</taxon>
        <taxon>Entelegynae</taxon>
        <taxon>Araneoidea</taxon>
        <taxon>Araneidae</taxon>
        <taxon>Larinioides</taxon>
    </lineage>
</organism>